<evidence type="ECO:0000313" key="8">
    <source>
        <dbReference type="Proteomes" id="UP001209318"/>
    </source>
</evidence>
<organism evidence="7 8">
    <name type="scientific">Perspicuibacillus lycopersici</name>
    <dbReference type="NCBI Taxonomy" id="1325689"/>
    <lineage>
        <taxon>Bacteria</taxon>
        <taxon>Bacillati</taxon>
        <taxon>Bacillota</taxon>
        <taxon>Bacilli</taxon>
        <taxon>Bacillales</taxon>
        <taxon>Bacillaceae</taxon>
        <taxon>Perspicuibacillus</taxon>
    </lineage>
</organism>
<dbReference type="InterPro" id="IPR051588">
    <property type="entry name" value="Cobalamin_Transport"/>
</dbReference>
<feature type="domain" description="Prenyltransferase alpha-alpha toroid" evidence="5">
    <location>
        <begin position="509"/>
        <end position="556"/>
    </location>
</feature>
<evidence type="ECO:0000256" key="3">
    <source>
        <dbReference type="SAM" id="Phobius"/>
    </source>
</evidence>
<evidence type="ECO:0000259" key="6">
    <source>
        <dbReference type="Pfam" id="PF14478"/>
    </source>
</evidence>
<dbReference type="InterPro" id="IPR008930">
    <property type="entry name" value="Terpenoid_cyclase/PrenylTrfase"/>
</dbReference>
<evidence type="ECO:0000256" key="1">
    <source>
        <dbReference type="ARBA" id="ARBA00022737"/>
    </source>
</evidence>
<feature type="transmembrane region" description="Helical" evidence="3">
    <location>
        <begin position="610"/>
        <end position="627"/>
    </location>
</feature>
<dbReference type="PANTHER" id="PTHR10559:SF18">
    <property type="entry name" value="TRANSCOBALAMIN II"/>
    <property type="match status" value="1"/>
</dbReference>
<dbReference type="PANTHER" id="PTHR10559">
    <property type="entry name" value="TRANSCOBALAMIN-1/GASTRIC INTRINSIC FACTOR"/>
    <property type="match status" value="1"/>
</dbReference>
<dbReference type="CDD" id="cd00688">
    <property type="entry name" value="ISOPREN_C2_like"/>
    <property type="match status" value="1"/>
</dbReference>
<feature type="domain" description="Prenyltransferase alpha-alpha toroid" evidence="5">
    <location>
        <begin position="408"/>
        <end position="476"/>
    </location>
</feature>
<keyword evidence="3" id="KW-0812">Transmembrane</keyword>
<dbReference type="SUPFAM" id="SSF48239">
    <property type="entry name" value="Terpenoid cyclases/Protein prenyltransferases"/>
    <property type="match status" value="1"/>
</dbReference>
<keyword evidence="3" id="KW-0472">Membrane</keyword>
<keyword evidence="3" id="KW-1133">Transmembrane helix</keyword>
<evidence type="ECO:0000259" key="5">
    <source>
        <dbReference type="Pfam" id="PF00432"/>
    </source>
</evidence>
<dbReference type="Gene3D" id="1.50.10.20">
    <property type="match status" value="1"/>
</dbReference>
<keyword evidence="4" id="KW-0732">Signal</keyword>
<evidence type="ECO:0000256" key="4">
    <source>
        <dbReference type="SAM" id="SignalP"/>
    </source>
</evidence>
<name>A0AAE3LMY0_9BACI</name>
<dbReference type="Proteomes" id="UP001209318">
    <property type="component" value="Unassembled WGS sequence"/>
</dbReference>
<gene>
    <name evidence="7" type="ORF">OEV98_07460</name>
</gene>
<evidence type="ECO:0000313" key="7">
    <source>
        <dbReference type="EMBL" id="MCU9613391.1"/>
    </source>
</evidence>
<dbReference type="Pfam" id="PF14478">
    <property type="entry name" value="DUF4430"/>
    <property type="match status" value="1"/>
</dbReference>
<comment type="caution">
    <text evidence="7">The sequence shown here is derived from an EMBL/GenBank/DDBJ whole genome shotgun (WGS) entry which is preliminary data.</text>
</comment>
<feature type="domain" description="Transcobalamin-like C-terminal" evidence="6">
    <location>
        <begin position="65"/>
        <end position="138"/>
    </location>
</feature>
<dbReference type="GO" id="GO:0003824">
    <property type="term" value="F:catalytic activity"/>
    <property type="evidence" value="ECO:0007669"/>
    <property type="project" value="InterPro"/>
</dbReference>
<dbReference type="RefSeq" id="WP_263072598.1">
    <property type="nucleotide sequence ID" value="NZ_JAOUSF010000002.1"/>
</dbReference>
<accession>A0AAE3LMY0</accession>
<dbReference type="InterPro" id="IPR027954">
    <property type="entry name" value="Transcobalamin-like_C"/>
</dbReference>
<dbReference type="EMBL" id="JAOUSF010000002">
    <property type="protein sequence ID" value="MCU9613391.1"/>
    <property type="molecule type" value="Genomic_DNA"/>
</dbReference>
<protein>
    <submittedName>
        <fullName evidence="7">DUF4430 domain-containing protein</fullName>
    </submittedName>
</protein>
<proteinExistence type="predicted"/>
<feature type="chain" id="PRO_5042143124" evidence="4">
    <location>
        <begin position="35"/>
        <end position="636"/>
    </location>
</feature>
<feature type="signal peptide" evidence="4">
    <location>
        <begin position="1"/>
        <end position="34"/>
    </location>
</feature>
<keyword evidence="8" id="KW-1185">Reference proteome</keyword>
<keyword evidence="1" id="KW-0677">Repeat</keyword>
<evidence type="ECO:0000256" key="2">
    <source>
        <dbReference type="SAM" id="MobiDB-lite"/>
    </source>
</evidence>
<dbReference type="Pfam" id="PF00432">
    <property type="entry name" value="Prenyltrans"/>
    <property type="match status" value="2"/>
</dbReference>
<sequence>MLFRKGFKQTTLILITAILLFAQSSLFFMQQAAAETLTNGVTVTIVDSYTNESILPTTAIAFEEGDTAFDVLRQVTESNNIAFEYDEHPEFGAYIISIGELAPQGYDYWGFFTNGAEASTGISAYTVHHGDNLLFKITTWPPETVNVTVSARGLANEEIIPETNVSVVHGGTAYDALVQAAQQNGLTLDVTVDSEWLTYLNDMNNLLDDNAYWGAYMNDEYMMTGLVDYSLQEGDHLQLRAESLTGEPQPNPAKPGEPGGEEPSNPGEGNEEPANPEDGQQENNPIGMEELATSIEKATQYLSDNQVTDWYSVIALKALNKEIPSTYIEKILNQVATNKGEFRNVTELEKVIFTLTAAGKDATDIAGYNLIEALTNHERMTNQGNNGPIIGLLTLDSGSYTVANNAKWTRESLIETILNHQLADGGWSLFGNTASADITGMAIAALAPYQEQENVQSAIRKAADWLSKQQAASGGFIDTFNGGEASESIAQVIVGLTAASLDPTSDSFTKENGNLVERLLAFQQKDGGFTHLLTDDEANGISTTQALLSLAAYQKYANGEGSIYQFVDTNNLQPVSEDEIISNKSKTEENAIVEDEGKLLPNTATNSYQLFTYGILLIFLTSIYLYTNRGISNSKK</sequence>
<dbReference type="AlphaFoldDB" id="A0AAE3LMY0"/>
<reference evidence="7" key="1">
    <citation type="submission" date="2022-10" db="EMBL/GenBank/DDBJ databases">
        <title>Description of Fervidibacillus gen. nov. in the family Fervidibacillaceae fam. nov. with two species, Fervidibacillus albus sp. nov., and Fervidibacillus halotolerans sp. nov., isolated from tidal flat sediments.</title>
        <authorList>
            <person name="Kwon K.K."/>
            <person name="Yang S.-H."/>
        </authorList>
    </citation>
    <scope>NUCLEOTIDE SEQUENCE</scope>
    <source>
        <strain evidence="7">JCM 19140</strain>
    </source>
</reference>
<dbReference type="Gene3D" id="2.170.130.30">
    <property type="match status" value="2"/>
</dbReference>
<dbReference type="InterPro" id="IPR001330">
    <property type="entry name" value="Prenyltrans"/>
</dbReference>
<feature type="region of interest" description="Disordered" evidence="2">
    <location>
        <begin position="243"/>
        <end position="284"/>
    </location>
</feature>